<feature type="binding site" evidence="18">
    <location>
        <position position="141"/>
    </location>
    <ligand>
        <name>Mg(2+)</name>
        <dbReference type="ChEBI" id="CHEBI:18420"/>
        <label>2</label>
    </ligand>
</feature>
<feature type="binding site" evidence="18">
    <location>
        <position position="315"/>
    </location>
    <ligand>
        <name>GTP</name>
        <dbReference type="ChEBI" id="CHEBI:37565"/>
    </ligand>
</feature>
<dbReference type="NCBIfam" id="NF001591">
    <property type="entry name" value="PRK00393.1"/>
    <property type="match status" value="1"/>
</dbReference>
<dbReference type="Gene3D" id="3.90.870.10">
    <property type="entry name" value="DHBP synthase"/>
    <property type="match status" value="1"/>
</dbReference>
<comment type="similarity">
    <text evidence="18">In the C-terminal section; belongs to the GTP cyclohydrolase II family.</text>
</comment>
<dbReference type="GO" id="GO:0003935">
    <property type="term" value="F:GTP cyclohydrolase II activity"/>
    <property type="evidence" value="ECO:0007669"/>
    <property type="project" value="UniProtKB-UniRule"/>
</dbReference>
<evidence type="ECO:0000256" key="3">
    <source>
        <dbReference type="ARBA" id="ARBA00002284"/>
    </source>
</evidence>
<dbReference type="HAMAP" id="MF_00180">
    <property type="entry name" value="RibB"/>
    <property type="match status" value="1"/>
</dbReference>
<keyword evidence="15 18" id="KW-0456">Lyase</keyword>
<keyword evidence="7 18" id="KW-0686">Riboflavin biosynthesis</keyword>
<proteinExistence type="inferred from homology"/>
<dbReference type="EC" id="4.1.99.12" evidence="18"/>
<gene>
    <name evidence="18" type="primary">ribBA</name>
    <name evidence="20" type="ORF">IEO70_05280</name>
</gene>
<dbReference type="InterPro" id="IPR000926">
    <property type="entry name" value="RibA"/>
</dbReference>
<dbReference type="FunFam" id="3.40.50.10990:FF:000002">
    <property type="entry name" value="GTP cyclohydrolase-2"/>
    <property type="match status" value="1"/>
</dbReference>
<feature type="binding site" evidence="18">
    <location>
        <begin position="26"/>
        <end position="27"/>
    </location>
    <ligand>
        <name>D-ribulose 5-phosphate</name>
        <dbReference type="ChEBI" id="CHEBI:58121"/>
    </ligand>
</feature>
<dbReference type="GO" id="GO:0005525">
    <property type="term" value="F:GTP binding"/>
    <property type="evidence" value="ECO:0007669"/>
    <property type="project" value="UniProtKB-KW"/>
</dbReference>
<evidence type="ECO:0000259" key="19">
    <source>
        <dbReference type="Pfam" id="PF00925"/>
    </source>
</evidence>
<accession>A0A927CVZ0</accession>
<feature type="region of interest" description="GTP cyclohydrolase II" evidence="18">
    <location>
        <begin position="200"/>
        <end position="403"/>
    </location>
</feature>
<comment type="similarity">
    <text evidence="6 18">In the N-terminal section; belongs to the DHBP synthase family.</text>
</comment>
<dbReference type="InterPro" id="IPR032677">
    <property type="entry name" value="GTP_cyclohydro_II"/>
</dbReference>
<comment type="cofactor">
    <cofactor evidence="18">
        <name>Mg(2+)</name>
        <dbReference type="ChEBI" id="CHEBI:18420"/>
    </cofactor>
    <cofactor evidence="18">
        <name>Mn(2+)</name>
        <dbReference type="ChEBI" id="CHEBI:29035"/>
    </cofactor>
    <text evidence="18">Binds 2 divalent metal cations per subunit. Magnesium or manganese.</text>
</comment>
<dbReference type="InterPro" id="IPR016299">
    <property type="entry name" value="Riboflavin_synth_RibBA"/>
</dbReference>
<dbReference type="InterPro" id="IPR000422">
    <property type="entry name" value="DHBP_synthase_RibB"/>
</dbReference>
<comment type="cofactor">
    <cofactor evidence="18">
        <name>Zn(2+)</name>
        <dbReference type="ChEBI" id="CHEBI:29105"/>
    </cofactor>
    <text evidence="18">Binds 1 zinc ion per subunit.</text>
</comment>
<comment type="caution">
    <text evidence="20">The sequence shown here is derived from an EMBL/GenBank/DDBJ whole genome shotgun (WGS) entry which is preliminary data.</text>
</comment>
<dbReference type="Pfam" id="PF00926">
    <property type="entry name" value="DHBP_synthase"/>
    <property type="match status" value="1"/>
</dbReference>
<evidence type="ECO:0000256" key="1">
    <source>
        <dbReference type="ARBA" id="ARBA00000141"/>
    </source>
</evidence>
<evidence type="ECO:0000256" key="8">
    <source>
        <dbReference type="ARBA" id="ARBA00022723"/>
    </source>
</evidence>
<evidence type="ECO:0000256" key="7">
    <source>
        <dbReference type="ARBA" id="ARBA00022619"/>
    </source>
</evidence>
<feature type="binding site" evidence="18">
    <location>
        <position position="27"/>
    </location>
    <ligand>
        <name>Mg(2+)</name>
        <dbReference type="ChEBI" id="CHEBI:18420"/>
        <label>1</label>
    </ligand>
</feature>
<feature type="region of interest" description="DHBP synthase" evidence="18">
    <location>
        <begin position="1"/>
        <end position="199"/>
    </location>
</feature>
<feature type="binding site" evidence="18">
    <location>
        <position position="31"/>
    </location>
    <ligand>
        <name>D-ribulose 5-phosphate</name>
        <dbReference type="ChEBI" id="CHEBI:58121"/>
    </ligand>
</feature>
<comment type="catalytic activity">
    <reaction evidence="1 18">
        <text>D-ribulose 5-phosphate = (2S)-2-hydroxy-3-oxobutyl phosphate + formate + H(+)</text>
        <dbReference type="Rhea" id="RHEA:18457"/>
        <dbReference type="ChEBI" id="CHEBI:15378"/>
        <dbReference type="ChEBI" id="CHEBI:15740"/>
        <dbReference type="ChEBI" id="CHEBI:58121"/>
        <dbReference type="ChEBI" id="CHEBI:58830"/>
        <dbReference type="EC" id="4.1.99.12"/>
    </reaction>
</comment>
<evidence type="ECO:0000256" key="6">
    <source>
        <dbReference type="ARBA" id="ARBA00005520"/>
    </source>
</evidence>
<dbReference type="AlphaFoldDB" id="A0A927CVZ0"/>
<keyword evidence="13 18" id="KW-0342">GTP-binding</keyword>
<dbReference type="Pfam" id="PF00925">
    <property type="entry name" value="GTP_cyclohydro2"/>
    <property type="match status" value="1"/>
</dbReference>
<dbReference type="PANTHER" id="PTHR21327">
    <property type="entry name" value="GTP CYCLOHYDROLASE II-RELATED"/>
    <property type="match status" value="1"/>
</dbReference>
<feature type="binding site" evidence="18">
    <location>
        <begin position="138"/>
        <end position="142"/>
    </location>
    <ligand>
        <name>D-ribulose 5-phosphate</name>
        <dbReference type="ChEBI" id="CHEBI:58121"/>
    </ligand>
</feature>
<dbReference type="InterPro" id="IPR036144">
    <property type="entry name" value="RibA-like_sf"/>
</dbReference>
<comment type="pathway">
    <text evidence="4 18">Cofactor biosynthesis; riboflavin biosynthesis; 5-amino-6-(D-ribitylamino)uracil from GTP: step 1/4.</text>
</comment>
<comment type="function">
    <text evidence="18">Catalyzes the conversion of GTP to 2,5-diamino-6-ribosylamino-4(3H)-pyrimidinone 5'-phosphate (DARP), formate and pyrophosphate.</text>
</comment>
<dbReference type="EMBL" id="JACXSI010000010">
    <property type="protein sequence ID" value="MBD3107772.1"/>
    <property type="molecule type" value="Genomic_DNA"/>
</dbReference>
<keyword evidence="10 18" id="KW-0378">Hydrolase</keyword>
<dbReference type="NCBIfam" id="NF006803">
    <property type="entry name" value="PRK09311.1"/>
    <property type="match status" value="1"/>
</dbReference>
<comment type="caution">
    <text evidence="18">Lacks conserved residue(s) required for the propagation of feature annotation.</text>
</comment>
<evidence type="ECO:0000256" key="10">
    <source>
        <dbReference type="ARBA" id="ARBA00022801"/>
    </source>
</evidence>
<dbReference type="GO" id="GO:0005829">
    <property type="term" value="C:cytosol"/>
    <property type="evidence" value="ECO:0007669"/>
    <property type="project" value="TreeGrafter"/>
</dbReference>
<feature type="binding site" evidence="18">
    <location>
        <begin position="293"/>
        <end position="295"/>
    </location>
    <ligand>
        <name>GTP</name>
        <dbReference type="ChEBI" id="CHEBI:37565"/>
    </ligand>
</feature>
<evidence type="ECO:0000256" key="11">
    <source>
        <dbReference type="ARBA" id="ARBA00022833"/>
    </source>
</evidence>
<evidence type="ECO:0000256" key="14">
    <source>
        <dbReference type="ARBA" id="ARBA00023211"/>
    </source>
</evidence>
<dbReference type="RefSeq" id="WP_190997313.1">
    <property type="nucleotide sequence ID" value="NZ_JACXSI010000010.1"/>
</dbReference>
<feature type="binding site" evidence="18">
    <location>
        <position position="27"/>
    </location>
    <ligand>
        <name>Mg(2+)</name>
        <dbReference type="ChEBI" id="CHEBI:18420"/>
        <label>2</label>
    </ligand>
</feature>
<feature type="binding site" evidence="18">
    <location>
        <position position="271"/>
    </location>
    <ligand>
        <name>GTP</name>
        <dbReference type="ChEBI" id="CHEBI:37565"/>
    </ligand>
</feature>
<evidence type="ECO:0000256" key="2">
    <source>
        <dbReference type="ARBA" id="ARBA00001936"/>
    </source>
</evidence>
<dbReference type="HAMAP" id="MF_00179">
    <property type="entry name" value="RibA"/>
    <property type="match status" value="1"/>
</dbReference>
<evidence type="ECO:0000256" key="18">
    <source>
        <dbReference type="HAMAP-Rule" id="MF_01283"/>
    </source>
</evidence>
<evidence type="ECO:0000256" key="4">
    <source>
        <dbReference type="ARBA" id="ARBA00004853"/>
    </source>
</evidence>
<feature type="binding site" evidence="18">
    <location>
        <position position="162"/>
    </location>
    <ligand>
        <name>D-ribulose 5-phosphate</name>
        <dbReference type="ChEBI" id="CHEBI:58121"/>
    </ligand>
</feature>
<evidence type="ECO:0000256" key="15">
    <source>
        <dbReference type="ARBA" id="ARBA00023239"/>
    </source>
</evidence>
<comment type="function">
    <text evidence="3 18">Catalyzes the conversion of D-ribulose 5-phosphate to formate and 3,4-dihydroxy-2-butanone 4-phosphate.</text>
</comment>
<keyword evidence="8 18" id="KW-0479">Metal-binding</keyword>
<evidence type="ECO:0000256" key="12">
    <source>
        <dbReference type="ARBA" id="ARBA00022842"/>
    </source>
</evidence>
<comment type="catalytic activity">
    <reaction evidence="17 18">
        <text>GTP + 4 H2O = 2,5-diamino-6-hydroxy-4-(5-phosphoribosylamino)-pyrimidine + formate + 2 phosphate + 3 H(+)</text>
        <dbReference type="Rhea" id="RHEA:23704"/>
        <dbReference type="ChEBI" id="CHEBI:15377"/>
        <dbReference type="ChEBI" id="CHEBI:15378"/>
        <dbReference type="ChEBI" id="CHEBI:15740"/>
        <dbReference type="ChEBI" id="CHEBI:37565"/>
        <dbReference type="ChEBI" id="CHEBI:43474"/>
        <dbReference type="ChEBI" id="CHEBI:58614"/>
        <dbReference type="EC" id="3.5.4.25"/>
    </reaction>
</comment>
<feature type="domain" description="GTP cyclohydrolase II" evidence="19">
    <location>
        <begin position="210"/>
        <end position="371"/>
    </location>
</feature>
<organism evidence="20 21">
    <name type="scientific">Peribacillus faecalis</name>
    <dbReference type="NCBI Taxonomy" id="2772559"/>
    <lineage>
        <taxon>Bacteria</taxon>
        <taxon>Bacillati</taxon>
        <taxon>Bacillota</taxon>
        <taxon>Bacilli</taxon>
        <taxon>Bacillales</taxon>
        <taxon>Bacillaceae</taxon>
        <taxon>Peribacillus</taxon>
    </lineage>
</organism>
<dbReference type="SUPFAM" id="SSF55821">
    <property type="entry name" value="YrdC/RibB"/>
    <property type="match status" value="1"/>
</dbReference>
<reference evidence="20" key="1">
    <citation type="submission" date="2020-09" db="EMBL/GenBank/DDBJ databases">
        <title>Bacillus faecalis sp. nov., a moderately halophilic bacterium isolated from cow faeces.</title>
        <authorList>
            <person name="Jiang L."/>
            <person name="Lee J."/>
        </authorList>
    </citation>
    <scope>NUCLEOTIDE SEQUENCE</scope>
    <source>
        <strain evidence="20">AGMB 02131</strain>
    </source>
</reference>
<comment type="pathway">
    <text evidence="5 18">Cofactor biosynthesis; riboflavin biosynthesis; 2-hydroxy-3-oxobutyl phosphate from D-ribulose 5-phosphate: step 1/1.</text>
</comment>
<evidence type="ECO:0000256" key="5">
    <source>
        <dbReference type="ARBA" id="ARBA00004904"/>
    </source>
</evidence>
<feature type="site" description="Essential for DHBP synthase activity" evidence="18">
    <location>
        <position position="124"/>
    </location>
</feature>
<dbReference type="GO" id="GO:0008686">
    <property type="term" value="F:3,4-dihydroxy-2-butanone-4-phosphate synthase activity"/>
    <property type="evidence" value="ECO:0007669"/>
    <property type="project" value="UniProtKB-UniRule"/>
</dbReference>
<feature type="binding site" evidence="18">
    <location>
        <begin position="250"/>
        <end position="254"/>
    </location>
    <ligand>
        <name>GTP</name>
        <dbReference type="ChEBI" id="CHEBI:37565"/>
    </ligand>
</feature>
<dbReference type="GO" id="GO:0030145">
    <property type="term" value="F:manganese ion binding"/>
    <property type="evidence" value="ECO:0007669"/>
    <property type="project" value="UniProtKB-UniRule"/>
</dbReference>
<sequence>MFSTVPEALQDLRSGKIIIVVDDENRENEGDFVTLAEHATPENINFMATHGRGLICAPIARSIAEKLNLHPMVSQNEDNFQTAFTVSIDHKSTTTGISASERSETIQQLINEHSNAEDFKRPGHIFPLIAKENGVLTRPGHTEAAVDLANMCDSSPAGVICEIMNEDGTMARVPQLLEIAEKFDLKILTIAELIHYRYNTELIIKEEACIELPTGYGDFKMHGYSNFLDESENVALVKGNIEEDDPVLVRIHSACLTGDIFHSKRCDCGPQLERSLEIIENSGNGVILYMQQEGRGIGLLNKLRAYELQQQGYDTVEANEMLGFPAEMRNYAISAHILKDLGIKKVKLLTNNPEKITALTDCGIEVVERVPLEVKTEAENENYLLTKKEKMGHMLSLEATVRV</sequence>
<dbReference type="GO" id="GO:0008270">
    <property type="term" value="F:zinc ion binding"/>
    <property type="evidence" value="ECO:0007669"/>
    <property type="project" value="UniProtKB-UniRule"/>
</dbReference>
<feature type="binding site" evidence="18">
    <location>
        <position position="350"/>
    </location>
    <ligand>
        <name>GTP</name>
        <dbReference type="ChEBI" id="CHEBI:37565"/>
    </ligand>
</feature>
<evidence type="ECO:0000256" key="13">
    <source>
        <dbReference type="ARBA" id="ARBA00023134"/>
    </source>
</evidence>
<keyword evidence="9 18" id="KW-0547">Nucleotide-binding</keyword>
<dbReference type="GO" id="GO:0009231">
    <property type="term" value="P:riboflavin biosynthetic process"/>
    <property type="evidence" value="ECO:0007669"/>
    <property type="project" value="UniProtKB-UniRule"/>
</dbReference>
<evidence type="ECO:0000313" key="20">
    <source>
        <dbReference type="EMBL" id="MBD3107772.1"/>
    </source>
</evidence>
<dbReference type="CDD" id="cd00641">
    <property type="entry name" value="GTP_cyclohydro2"/>
    <property type="match status" value="1"/>
</dbReference>
<feature type="site" description="Essential for DHBP synthase activity" evidence="18">
    <location>
        <position position="162"/>
    </location>
</feature>
<keyword evidence="21" id="KW-1185">Reference proteome</keyword>
<keyword evidence="12 18" id="KW-0460">Magnesium</keyword>
<feature type="binding site" evidence="18">
    <location>
        <position position="355"/>
    </location>
    <ligand>
        <name>GTP</name>
        <dbReference type="ChEBI" id="CHEBI:37565"/>
    </ligand>
</feature>
<evidence type="ECO:0000256" key="9">
    <source>
        <dbReference type="ARBA" id="ARBA00022741"/>
    </source>
</evidence>
<feature type="binding site" evidence="18">
    <location>
        <position position="268"/>
    </location>
    <ligand>
        <name>Zn(2+)</name>
        <dbReference type="ChEBI" id="CHEBI:29105"/>
        <note>catalytic</note>
    </ligand>
</feature>
<name>A0A927CVZ0_9BACI</name>
<keyword evidence="11 18" id="KW-0862">Zinc</keyword>
<dbReference type="GO" id="GO:0000287">
    <property type="term" value="F:magnesium ion binding"/>
    <property type="evidence" value="ECO:0007669"/>
    <property type="project" value="UniProtKB-UniRule"/>
</dbReference>
<dbReference type="FunFam" id="3.90.870.10:FF:000001">
    <property type="entry name" value="Riboflavin biosynthesis protein RibBA"/>
    <property type="match status" value="1"/>
</dbReference>
<dbReference type="SUPFAM" id="SSF142695">
    <property type="entry name" value="RibA-like"/>
    <property type="match status" value="1"/>
</dbReference>
<dbReference type="HAMAP" id="MF_01283">
    <property type="entry name" value="RibBA"/>
    <property type="match status" value="1"/>
</dbReference>
<dbReference type="InterPro" id="IPR017945">
    <property type="entry name" value="DHBP_synth_RibB-like_a/b_dom"/>
</dbReference>
<comment type="cofactor">
    <cofactor evidence="2">
        <name>Mn(2+)</name>
        <dbReference type="ChEBI" id="CHEBI:29035"/>
    </cofactor>
</comment>
<keyword evidence="14 18" id="KW-0464">Manganese</keyword>
<evidence type="ECO:0000256" key="17">
    <source>
        <dbReference type="ARBA" id="ARBA00049295"/>
    </source>
</evidence>
<protein>
    <recommendedName>
        <fullName evidence="18">Riboflavin biosynthesis protein RibBA</fullName>
    </recommendedName>
    <domain>
        <recommendedName>
            <fullName evidence="18">3,4-dihydroxy-2-butanone 4-phosphate synthase</fullName>
            <shortName evidence="18">DHBP synthase</shortName>
            <ecNumber evidence="18">4.1.99.12</ecNumber>
        </recommendedName>
    </domain>
    <domain>
        <recommendedName>
            <fullName evidence="18">GTP cyclohydrolase-2</fullName>
            <ecNumber evidence="18">3.5.4.25</ecNumber>
        </recommendedName>
        <alternativeName>
            <fullName evidence="18">GTP cyclohydrolase II</fullName>
        </alternativeName>
    </domain>
</protein>
<keyword evidence="16 18" id="KW-0511">Multifunctional enzyme</keyword>
<dbReference type="Proteomes" id="UP000602076">
    <property type="component" value="Unassembled WGS sequence"/>
</dbReference>
<dbReference type="PANTHER" id="PTHR21327:SF18">
    <property type="entry name" value="3,4-DIHYDROXY-2-BUTANONE 4-PHOSPHATE SYNTHASE"/>
    <property type="match status" value="1"/>
</dbReference>
<feature type="binding site" evidence="18">
    <location>
        <position position="255"/>
    </location>
    <ligand>
        <name>Zn(2+)</name>
        <dbReference type="ChEBI" id="CHEBI:29105"/>
        <note>catalytic</note>
    </ligand>
</feature>
<evidence type="ECO:0000256" key="16">
    <source>
        <dbReference type="ARBA" id="ARBA00023268"/>
    </source>
</evidence>
<feature type="binding site" evidence="18">
    <location>
        <position position="266"/>
    </location>
    <ligand>
        <name>Zn(2+)</name>
        <dbReference type="ChEBI" id="CHEBI:29105"/>
        <note>catalytic</note>
    </ligand>
</feature>
<dbReference type="PIRSF" id="PIRSF001259">
    <property type="entry name" value="RibA"/>
    <property type="match status" value="1"/>
</dbReference>
<dbReference type="NCBIfam" id="TIGR00506">
    <property type="entry name" value="ribB"/>
    <property type="match status" value="1"/>
</dbReference>
<dbReference type="EC" id="3.5.4.25" evidence="18"/>
<dbReference type="NCBIfam" id="TIGR00505">
    <property type="entry name" value="ribA"/>
    <property type="match status" value="1"/>
</dbReference>
<dbReference type="Gene3D" id="3.40.50.10990">
    <property type="entry name" value="GTP cyclohydrolase II"/>
    <property type="match status" value="1"/>
</dbReference>
<evidence type="ECO:0000313" key="21">
    <source>
        <dbReference type="Proteomes" id="UP000602076"/>
    </source>
</evidence>
<feature type="active site" description="Nucleophile; for GTP cyclohydrolase activity" evidence="18">
    <location>
        <position position="329"/>
    </location>
</feature>